<dbReference type="EMBL" id="FUWJ01000001">
    <property type="protein sequence ID" value="SJZ39983.1"/>
    <property type="molecule type" value="Genomic_DNA"/>
</dbReference>
<dbReference type="OrthoDB" id="4494979at2"/>
<dbReference type="NCBIfam" id="NF006122">
    <property type="entry name" value="PRK08266.1"/>
    <property type="match status" value="1"/>
</dbReference>
<dbReference type="GO" id="GO:0003984">
    <property type="term" value="F:acetolactate synthase activity"/>
    <property type="evidence" value="ECO:0007669"/>
    <property type="project" value="TreeGrafter"/>
</dbReference>
<dbReference type="InterPro" id="IPR011766">
    <property type="entry name" value="TPP_enzyme_TPP-bd"/>
</dbReference>
<gene>
    <name evidence="7" type="ORF">SAMN02745126_00880</name>
</gene>
<dbReference type="Pfam" id="PF02775">
    <property type="entry name" value="TPP_enzyme_C"/>
    <property type="match status" value="1"/>
</dbReference>
<organism evidence="7 8">
    <name type="scientific">Enhydrobacter aerosaccus</name>
    <dbReference type="NCBI Taxonomy" id="225324"/>
    <lineage>
        <taxon>Bacteria</taxon>
        <taxon>Pseudomonadati</taxon>
        <taxon>Pseudomonadota</taxon>
        <taxon>Alphaproteobacteria</taxon>
        <taxon>Hyphomicrobiales</taxon>
        <taxon>Enhydrobacter</taxon>
    </lineage>
</organism>
<dbReference type="GO" id="GO:0009099">
    <property type="term" value="P:L-valine biosynthetic process"/>
    <property type="evidence" value="ECO:0007669"/>
    <property type="project" value="TreeGrafter"/>
</dbReference>
<dbReference type="Proteomes" id="UP000190092">
    <property type="component" value="Unassembled WGS sequence"/>
</dbReference>
<evidence type="ECO:0000259" key="5">
    <source>
        <dbReference type="Pfam" id="PF02775"/>
    </source>
</evidence>
<dbReference type="Pfam" id="PF02776">
    <property type="entry name" value="TPP_enzyme_N"/>
    <property type="match status" value="1"/>
</dbReference>
<dbReference type="PROSITE" id="PS00187">
    <property type="entry name" value="TPP_ENZYMES"/>
    <property type="match status" value="1"/>
</dbReference>
<dbReference type="GO" id="GO:0005948">
    <property type="term" value="C:acetolactate synthase complex"/>
    <property type="evidence" value="ECO:0007669"/>
    <property type="project" value="TreeGrafter"/>
</dbReference>
<sequence>MPRMSTAEATVETLLRHEVDTVYALPGLHNDPLFDAFYHTGERLRVIHPRHEQTAAYMALGAALVTGKPQAFAVVPGPGMLNASSALLTAYGMNAPVLGLIGQIPQADIDRGHGHLHEIHDQLGLMRHITKWADRIRSPQEAPRLVSEAIWQARSGRQRPVALECALDTWAQRAEVALPDAPLPLPFETVDDEAIERAAKLLGQAERPILVLGGGAQEASAEVARIAEMLEAPVSSYRRGRGVISSSHRLAVDMPVGHRLWKDADAVLAIGTRFFIQNGGWGIDDQLKVVRIDIDPEEPDRLRRPDVALVGDAAVQLRALIAALPRHNRKRAPRDEELNSHRAWLAERLSRLEPQLGFLKAIRAALPEDGIFVDEVCQVGFASRVALPIEKPRTFLSPGYQDNLGWGLGTALGAKVAMPHRKVLSITGDGGAMYQIGELATAVRHNIAVVLVVFDNGAFGNVRRIQQERYGNRLIASDLHNPNFAQLAESFGIASFKAVTANQLEDALHKAFALDAPALVWVPHGDMPSPWDLIMMPRVRG</sequence>
<dbReference type="GO" id="GO:0030976">
    <property type="term" value="F:thiamine pyrophosphate binding"/>
    <property type="evidence" value="ECO:0007669"/>
    <property type="project" value="InterPro"/>
</dbReference>
<dbReference type="InterPro" id="IPR000399">
    <property type="entry name" value="TPP-bd_CS"/>
</dbReference>
<dbReference type="GO" id="GO:0009097">
    <property type="term" value="P:isoleucine biosynthetic process"/>
    <property type="evidence" value="ECO:0007669"/>
    <property type="project" value="TreeGrafter"/>
</dbReference>
<accession>A0A1T4KCC7</accession>
<dbReference type="InterPro" id="IPR012000">
    <property type="entry name" value="Thiamin_PyroP_enz_cen_dom"/>
</dbReference>
<evidence type="ECO:0000259" key="6">
    <source>
        <dbReference type="Pfam" id="PF02776"/>
    </source>
</evidence>
<dbReference type="SUPFAM" id="SSF52518">
    <property type="entry name" value="Thiamin diphosphate-binding fold (THDP-binding)"/>
    <property type="match status" value="2"/>
</dbReference>
<dbReference type="Gene3D" id="3.40.50.1220">
    <property type="entry name" value="TPP-binding domain"/>
    <property type="match status" value="1"/>
</dbReference>
<dbReference type="SUPFAM" id="SSF52467">
    <property type="entry name" value="DHS-like NAD/FAD-binding domain"/>
    <property type="match status" value="1"/>
</dbReference>
<dbReference type="InterPro" id="IPR029035">
    <property type="entry name" value="DHS-like_NAD/FAD-binding_dom"/>
</dbReference>
<dbReference type="Pfam" id="PF00205">
    <property type="entry name" value="TPP_enzyme_M"/>
    <property type="match status" value="1"/>
</dbReference>
<evidence type="ECO:0000313" key="7">
    <source>
        <dbReference type="EMBL" id="SJZ39983.1"/>
    </source>
</evidence>
<name>A0A1T4KCC7_9HYPH</name>
<dbReference type="CDD" id="cd00568">
    <property type="entry name" value="TPP_enzymes"/>
    <property type="match status" value="1"/>
</dbReference>
<keyword evidence="2 3" id="KW-0786">Thiamine pyrophosphate</keyword>
<comment type="similarity">
    <text evidence="1 3">Belongs to the TPP enzyme family.</text>
</comment>
<dbReference type="CDD" id="cd07035">
    <property type="entry name" value="TPP_PYR_POX_like"/>
    <property type="match status" value="1"/>
</dbReference>
<dbReference type="Gene3D" id="3.40.50.970">
    <property type="match status" value="2"/>
</dbReference>
<dbReference type="InterPro" id="IPR045229">
    <property type="entry name" value="TPP_enz"/>
</dbReference>
<evidence type="ECO:0000256" key="2">
    <source>
        <dbReference type="ARBA" id="ARBA00023052"/>
    </source>
</evidence>
<dbReference type="GO" id="GO:0000287">
    <property type="term" value="F:magnesium ion binding"/>
    <property type="evidence" value="ECO:0007669"/>
    <property type="project" value="InterPro"/>
</dbReference>
<protein>
    <submittedName>
        <fullName evidence="7">Acetolactate synthase-1/2/3 large subunit</fullName>
    </submittedName>
</protein>
<dbReference type="PANTHER" id="PTHR18968:SF167">
    <property type="entry name" value="ACETOLACTATE SYNTHASE LARGE SUBUNIT ILVB2-RELATED"/>
    <property type="match status" value="1"/>
</dbReference>
<keyword evidence="8" id="KW-1185">Reference proteome</keyword>
<proteinExistence type="inferred from homology"/>
<evidence type="ECO:0000313" key="8">
    <source>
        <dbReference type="Proteomes" id="UP000190092"/>
    </source>
</evidence>
<reference evidence="8" key="1">
    <citation type="submission" date="2017-02" db="EMBL/GenBank/DDBJ databases">
        <authorList>
            <person name="Varghese N."/>
            <person name="Submissions S."/>
        </authorList>
    </citation>
    <scope>NUCLEOTIDE SEQUENCE [LARGE SCALE GENOMIC DNA]</scope>
    <source>
        <strain evidence="8">ATCC 27094</strain>
    </source>
</reference>
<dbReference type="AlphaFoldDB" id="A0A1T4KCC7"/>
<dbReference type="InterPro" id="IPR012001">
    <property type="entry name" value="Thiamin_PyroP_enz_TPP-bd_dom"/>
</dbReference>
<dbReference type="STRING" id="225324.SAMN02745126_00880"/>
<feature type="domain" description="Thiamine pyrophosphate enzyme TPP-binding" evidence="5">
    <location>
        <begin position="382"/>
        <end position="520"/>
    </location>
</feature>
<evidence type="ECO:0000256" key="3">
    <source>
        <dbReference type="RuleBase" id="RU362132"/>
    </source>
</evidence>
<evidence type="ECO:0000256" key="1">
    <source>
        <dbReference type="ARBA" id="ARBA00007812"/>
    </source>
</evidence>
<dbReference type="InterPro" id="IPR029061">
    <property type="entry name" value="THDP-binding"/>
</dbReference>
<evidence type="ECO:0000259" key="4">
    <source>
        <dbReference type="Pfam" id="PF00205"/>
    </source>
</evidence>
<dbReference type="GO" id="GO:0050660">
    <property type="term" value="F:flavin adenine dinucleotide binding"/>
    <property type="evidence" value="ECO:0007669"/>
    <property type="project" value="TreeGrafter"/>
</dbReference>
<dbReference type="PANTHER" id="PTHR18968">
    <property type="entry name" value="THIAMINE PYROPHOSPHATE ENZYMES"/>
    <property type="match status" value="1"/>
</dbReference>
<feature type="domain" description="Thiamine pyrophosphate enzyme N-terminal TPP-binding" evidence="6">
    <location>
        <begin position="4"/>
        <end position="124"/>
    </location>
</feature>
<feature type="domain" description="Thiamine pyrophosphate enzyme central" evidence="4">
    <location>
        <begin position="195"/>
        <end position="320"/>
    </location>
</feature>